<dbReference type="SMART" id="SM00852">
    <property type="entry name" value="MoCF_biosynth"/>
    <property type="match status" value="1"/>
</dbReference>
<evidence type="ECO:0000313" key="4">
    <source>
        <dbReference type="Proteomes" id="UP000241639"/>
    </source>
</evidence>
<comment type="caution">
    <text evidence="3">The sequence shown here is derived from an EMBL/GenBank/DDBJ whole genome shotgun (WGS) entry which is preliminary data.</text>
</comment>
<dbReference type="AlphaFoldDB" id="A0A2T4ZAK6"/>
<dbReference type="NCBIfam" id="TIGR00200">
    <property type="entry name" value="cinA_nterm"/>
    <property type="match status" value="1"/>
</dbReference>
<dbReference type="EMBL" id="PZZP01000001">
    <property type="protein sequence ID" value="PTM58919.1"/>
    <property type="molecule type" value="Genomic_DNA"/>
</dbReference>
<dbReference type="NCBIfam" id="TIGR00177">
    <property type="entry name" value="molyb_syn"/>
    <property type="match status" value="1"/>
</dbReference>
<reference evidence="3 4" key="1">
    <citation type="submission" date="2018-04" db="EMBL/GenBank/DDBJ databases">
        <title>Genomic Encyclopedia of Archaeal and Bacterial Type Strains, Phase II (KMG-II): from individual species to whole genera.</title>
        <authorList>
            <person name="Goeker M."/>
        </authorList>
    </citation>
    <scope>NUCLEOTIDE SEQUENCE [LARGE SCALE GENOMIC DNA]</scope>
    <source>
        <strain evidence="3 4">DSM 45169</strain>
    </source>
</reference>
<dbReference type="Proteomes" id="UP000241639">
    <property type="component" value="Unassembled WGS sequence"/>
</dbReference>
<dbReference type="SUPFAM" id="SSF142433">
    <property type="entry name" value="CinA-like"/>
    <property type="match status" value="1"/>
</dbReference>
<accession>A0A2T4ZAK6</accession>
<dbReference type="NCBIfam" id="TIGR00199">
    <property type="entry name" value="PncC_domain"/>
    <property type="match status" value="1"/>
</dbReference>
<dbReference type="InterPro" id="IPR008136">
    <property type="entry name" value="CinA_C"/>
</dbReference>
<gene>
    <name evidence="1" type="primary">cinA</name>
    <name evidence="3" type="ORF">C8J48_1518</name>
</gene>
<dbReference type="Pfam" id="PF02464">
    <property type="entry name" value="CinA"/>
    <property type="match status" value="1"/>
</dbReference>
<protein>
    <recommendedName>
        <fullName evidence="1">Putative competence-damage inducible protein</fullName>
    </recommendedName>
</protein>
<dbReference type="SUPFAM" id="SSF53218">
    <property type="entry name" value="Molybdenum cofactor biosynthesis proteins"/>
    <property type="match status" value="1"/>
</dbReference>
<dbReference type="PANTHER" id="PTHR13939">
    <property type="entry name" value="NICOTINAMIDE-NUCLEOTIDE AMIDOHYDROLASE PNCC"/>
    <property type="match status" value="1"/>
</dbReference>
<dbReference type="PIRSF" id="PIRSF006728">
    <property type="entry name" value="CinA"/>
    <property type="match status" value="1"/>
</dbReference>
<dbReference type="Gene3D" id="3.90.950.20">
    <property type="entry name" value="CinA-like"/>
    <property type="match status" value="1"/>
</dbReference>
<dbReference type="Pfam" id="PF00994">
    <property type="entry name" value="MoCF_biosynth"/>
    <property type="match status" value="1"/>
</dbReference>
<keyword evidence="4" id="KW-1185">Reference proteome</keyword>
<dbReference type="HAMAP" id="MF_00226_B">
    <property type="entry name" value="CinA_B"/>
    <property type="match status" value="1"/>
</dbReference>
<dbReference type="InterPro" id="IPR036425">
    <property type="entry name" value="MoaB/Mog-like_dom_sf"/>
</dbReference>
<dbReference type="CDD" id="cd00885">
    <property type="entry name" value="cinA"/>
    <property type="match status" value="1"/>
</dbReference>
<dbReference type="PANTHER" id="PTHR13939:SF0">
    <property type="entry name" value="NMN AMIDOHYDROLASE-LIKE PROTEIN YFAY"/>
    <property type="match status" value="1"/>
</dbReference>
<dbReference type="Gene3D" id="3.40.980.10">
    <property type="entry name" value="MoaB/Mog-like domain"/>
    <property type="match status" value="1"/>
</dbReference>
<evidence type="ECO:0000259" key="2">
    <source>
        <dbReference type="SMART" id="SM00852"/>
    </source>
</evidence>
<dbReference type="NCBIfam" id="NF001813">
    <property type="entry name" value="PRK00549.1"/>
    <property type="match status" value="1"/>
</dbReference>
<dbReference type="InterPro" id="IPR041424">
    <property type="entry name" value="CinA_KH"/>
</dbReference>
<dbReference type="Gene3D" id="3.30.70.2860">
    <property type="match status" value="1"/>
</dbReference>
<evidence type="ECO:0000256" key="1">
    <source>
        <dbReference type="HAMAP-Rule" id="MF_00226"/>
    </source>
</evidence>
<name>A0A2T4ZAK6_9BACL</name>
<comment type="similarity">
    <text evidence="1">Belongs to the CinA family.</text>
</comment>
<dbReference type="Pfam" id="PF18146">
    <property type="entry name" value="CinA_KH"/>
    <property type="match status" value="1"/>
</dbReference>
<dbReference type="InterPro" id="IPR001453">
    <property type="entry name" value="MoaB/Mog_dom"/>
</dbReference>
<dbReference type="InterPro" id="IPR036653">
    <property type="entry name" value="CinA-like_C"/>
</dbReference>
<dbReference type="InterPro" id="IPR008135">
    <property type="entry name" value="Competence-induced_CinA"/>
</dbReference>
<organism evidence="3 4">
    <name type="scientific">Desmospora activa DSM 45169</name>
    <dbReference type="NCBI Taxonomy" id="1121389"/>
    <lineage>
        <taxon>Bacteria</taxon>
        <taxon>Bacillati</taxon>
        <taxon>Bacillota</taxon>
        <taxon>Bacilli</taxon>
        <taxon>Bacillales</taxon>
        <taxon>Thermoactinomycetaceae</taxon>
        <taxon>Desmospora</taxon>
    </lineage>
</organism>
<feature type="domain" description="MoaB/Mog" evidence="2">
    <location>
        <begin position="12"/>
        <end position="178"/>
    </location>
</feature>
<sequence length="425" mass="45681">MREKGVAGLRAELVAVGTELLLGQIVDTHSAYLSRFLSDIGIDVFYHTAVGDNQARLQDVIRAAHSRSDLVIFTGGLGPTEDDLTKEAVSAVLGLDLVEHPPSVKALEELFIERGLDVPASNYKQALVFPQGTVFPNPNGTAPGVAVTHDGTTFVLLPGPPVELYPMVENEVRPFLEALLPTKEVLLSHVLRFYGIGESHLVKKVEPLIQHQSNPTIAPLAKEGEVTLRLTAKAADHKQAWNLIQPVKAEIVKQVGHYLYGVNDDTLEVVAIRALSEKRQTVALAESCTGGLIARMLTAIPGASNVFRGGFVSYSDDAKQKWLHVSSEVLASAGAISEAAARSMAEGAMAQLDADWGVSVTGVAGPDPAEGKPVGLVFLGIAAKEGKTTVHRLSLRGSREKIQIRAAKHALFILQERLRGTFRER</sequence>
<evidence type="ECO:0000313" key="3">
    <source>
        <dbReference type="EMBL" id="PTM58919.1"/>
    </source>
</evidence>
<dbReference type="InterPro" id="IPR050101">
    <property type="entry name" value="CinA"/>
</dbReference>
<proteinExistence type="inferred from homology"/>